<proteinExistence type="predicted"/>
<dbReference type="InterPro" id="IPR019151">
    <property type="entry name" value="Proteasome_assmbl_chaperone_2"/>
</dbReference>
<dbReference type="Pfam" id="PF09754">
    <property type="entry name" value="PAC2"/>
    <property type="match status" value="1"/>
</dbReference>
<dbReference type="InterPro" id="IPR038389">
    <property type="entry name" value="PSMG2_sf"/>
</dbReference>
<evidence type="ECO:0000256" key="1">
    <source>
        <dbReference type="SAM" id="MobiDB-lite"/>
    </source>
</evidence>
<dbReference type="InterPro" id="IPR008492">
    <property type="entry name" value="Rv2714-like"/>
</dbReference>
<keyword evidence="3" id="KW-1185">Reference proteome</keyword>
<organism evidence="2 3">
    <name type="scientific">Arsenicicoccus bolidensis</name>
    <dbReference type="NCBI Taxonomy" id="229480"/>
    <lineage>
        <taxon>Bacteria</taxon>
        <taxon>Bacillati</taxon>
        <taxon>Actinomycetota</taxon>
        <taxon>Actinomycetes</taxon>
        <taxon>Micrococcales</taxon>
        <taxon>Intrasporangiaceae</taxon>
        <taxon>Arsenicicoccus</taxon>
    </lineage>
</organism>
<dbReference type="SUPFAM" id="SSF159659">
    <property type="entry name" value="Cgl1923-like"/>
    <property type="match status" value="1"/>
</dbReference>
<evidence type="ECO:0000313" key="3">
    <source>
        <dbReference type="Proteomes" id="UP001521931"/>
    </source>
</evidence>
<accession>A0ABS9Q1W0</accession>
<gene>
    <name evidence="2" type="ORF">MHL29_08225</name>
</gene>
<dbReference type="RefSeq" id="WP_239263813.1">
    <property type="nucleotide sequence ID" value="NZ_JAKRCV010000020.1"/>
</dbReference>
<feature type="region of interest" description="Disordered" evidence="1">
    <location>
        <begin position="274"/>
        <end position="298"/>
    </location>
</feature>
<reference evidence="2 3" key="1">
    <citation type="submission" date="2022-02" db="EMBL/GenBank/DDBJ databases">
        <title>Uncovering new skin microbiome diversity through culturing and metagenomics.</title>
        <authorList>
            <person name="Conlan S."/>
            <person name="Deming C."/>
            <person name="Nisc Comparative Sequencing Program N."/>
            <person name="Segre J.A."/>
        </authorList>
    </citation>
    <scope>NUCLEOTIDE SEQUENCE [LARGE SCALE GENOMIC DNA]</scope>
    <source>
        <strain evidence="2 3">ACRQZ</strain>
    </source>
</reference>
<sequence>MIQFDDLPPLRRPVMIAAFEGWNDAGEAATDLVSHLSEAWDAEPVAAIDPEEYYDFQVTRPRVVSQGGERLVTWPTTRILHATLHGEDRDVLLVEGIEPSVRWRAFTEELLDLAEQAGVELLITLGAYLAPIPHTRPIGTDVSSESSELAHRFDIVPSSYEGPTGIVGVIALAAEQIGMPAVSAWAAIPHYAGSAPSPKASLALLGRLEELLDITIPRGDFPEDAVAWQHGVDELASGDEDVAEYISSLEEAQDTAELPEASGEAIAREFEKFLRRRDSDGPGPGPGPGGPPGKDLGH</sequence>
<name>A0ABS9Q1W0_9MICO</name>
<comment type="caution">
    <text evidence="2">The sequence shown here is derived from an EMBL/GenBank/DDBJ whole genome shotgun (WGS) entry which is preliminary data.</text>
</comment>
<dbReference type="PIRSF" id="PIRSF028754">
    <property type="entry name" value="UCP028754"/>
    <property type="match status" value="1"/>
</dbReference>
<evidence type="ECO:0000313" key="2">
    <source>
        <dbReference type="EMBL" id="MCG7321870.1"/>
    </source>
</evidence>
<dbReference type="Gene3D" id="3.40.50.10900">
    <property type="entry name" value="PAC-like subunit"/>
    <property type="match status" value="1"/>
</dbReference>
<dbReference type="Proteomes" id="UP001521931">
    <property type="component" value="Unassembled WGS sequence"/>
</dbReference>
<protein>
    <submittedName>
        <fullName evidence="2">PAC2 family protein</fullName>
    </submittedName>
</protein>
<dbReference type="EMBL" id="JAKRCV010000020">
    <property type="protein sequence ID" value="MCG7321870.1"/>
    <property type="molecule type" value="Genomic_DNA"/>
</dbReference>